<proteinExistence type="predicted"/>
<evidence type="ECO:0000313" key="1">
    <source>
        <dbReference type="EMBL" id="QHS95893.1"/>
    </source>
</evidence>
<protein>
    <submittedName>
        <fullName evidence="1">Uncharacterized protein</fullName>
    </submittedName>
</protein>
<accession>A0A6C0BXA6</accession>
<reference evidence="1" key="1">
    <citation type="journal article" date="2020" name="Nature">
        <title>Giant virus diversity and host interactions through global metagenomics.</title>
        <authorList>
            <person name="Schulz F."/>
            <person name="Roux S."/>
            <person name="Paez-Espino D."/>
            <person name="Jungbluth S."/>
            <person name="Walsh D.A."/>
            <person name="Denef V.J."/>
            <person name="McMahon K.D."/>
            <person name="Konstantinidis K.T."/>
            <person name="Eloe-Fadrosh E.A."/>
            <person name="Kyrpides N.C."/>
            <person name="Woyke T."/>
        </authorList>
    </citation>
    <scope>NUCLEOTIDE SEQUENCE</scope>
    <source>
        <strain evidence="1">GVMAG-M-3300019093-7</strain>
    </source>
</reference>
<dbReference type="AlphaFoldDB" id="A0A6C0BXA6"/>
<organism evidence="1">
    <name type="scientific">viral metagenome</name>
    <dbReference type="NCBI Taxonomy" id="1070528"/>
    <lineage>
        <taxon>unclassified sequences</taxon>
        <taxon>metagenomes</taxon>
        <taxon>organismal metagenomes</taxon>
    </lineage>
</organism>
<sequence>MGIFYYNKFRLIQFKKYLIFIGINKMDNISFINKDEVSEKINMIMRQTDYDYETSYSKLTEAHYDHIKVIKAYLGITEKKAPAQKTTSINQEIYKQLRHKLDDSMKSYNHKQEEKLKTEIEENTIRLKD</sequence>
<name>A0A6C0BXA6_9ZZZZ</name>
<dbReference type="EMBL" id="MN739260">
    <property type="protein sequence ID" value="QHS95893.1"/>
    <property type="molecule type" value="Genomic_DNA"/>
</dbReference>